<proteinExistence type="predicted"/>
<reference evidence="7" key="1">
    <citation type="submission" date="2014-11" db="EMBL/GenBank/DDBJ databases">
        <authorList>
            <person name="Otto D Thomas"/>
            <person name="Naeem Raeece"/>
        </authorList>
    </citation>
    <scope>NUCLEOTIDE SEQUENCE</scope>
</reference>
<keyword evidence="3" id="KW-0862">Zinc</keyword>
<feature type="region of interest" description="Disordered" evidence="5">
    <location>
        <begin position="135"/>
        <end position="162"/>
    </location>
</feature>
<evidence type="ECO:0000256" key="3">
    <source>
        <dbReference type="ARBA" id="ARBA00022833"/>
    </source>
</evidence>
<feature type="region of interest" description="Disordered" evidence="5">
    <location>
        <begin position="683"/>
        <end position="724"/>
    </location>
</feature>
<gene>
    <name evidence="7" type="ORF">Cvel_25980</name>
</gene>
<dbReference type="SUPFAM" id="SSF144232">
    <property type="entry name" value="HIT/MYND zinc finger-like"/>
    <property type="match status" value="1"/>
</dbReference>
<dbReference type="InterPro" id="IPR002893">
    <property type="entry name" value="Znf_MYND"/>
</dbReference>
<accession>A0A0G4HC26</accession>
<dbReference type="PROSITE" id="PS50865">
    <property type="entry name" value="ZF_MYND_2"/>
    <property type="match status" value="1"/>
</dbReference>
<evidence type="ECO:0000256" key="1">
    <source>
        <dbReference type="ARBA" id="ARBA00022723"/>
    </source>
</evidence>
<dbReference type="AlphaFoldDB" id="A0A0G4HC26"/>
<dbReference type="VEuPathDB" id="CryptoDB:Cvel_25980"/>
<name>A0A0G4HC26_9ALVE</name>
<dbReference type="Gene3D" id="6.10.140.2220">
    <property type="match status" value="1"/>
</dbReference>
<keyword evidence="1" id="KW-0479">Metal-binding</keyword>
<feature type="region of interest" description="Disordered" evidence="5">
    <location>
        <begin position="612"/>
        <end position="667"/>
    </location>
</feature>
<evidence type="ECO:0000256" key="4">
    <source>
        <dbReference type="PROSITE-ProRule" id="PRU00134"/>
    </source>
</evidence>
<organism evidence="7">
    <name type="scientific">Chromera velia CCMP2878</name>
    <dbReference type="NCBI Taxonomy" id="1169474"/>
    <lineage>
        <taxon>Eukaryota</taxon>
        <taxon>Sar</taxon>
        <taxon>Alveolata</taxon>
        <taxon>Colpodellida</taxon>
        <taxon>Chromeraceae</taxon>
        <taxon>Chromera</taxon>
    </lineage>
</organism>
<feature type="compositionally biased region" description="Basic residues" evidence="5">
    <location>
        <begin position="631"/>
        <end position="640"/>
    </location>
</feature>
<evidence type="ECO:0000313" key="7">
    <source>
        <dbReference type="EMBL" id="CEM41372.1"/>
    </source>
</evidence>
<dbReference type="EMBL" id="CDMZ01002221">
    <property type="protein sequence ID" value="CEM41372.1"/>
    <property type="molecule type" value="Genomic_DNA"/>
</dbReference>
<sequence length="909" mass="99892">MAGDHVDPPLPLAVSSASKAEKAAGGIMDHFPMLKHITDDVERFESRGSDWWVYDWSPADMVVSFIHRLPYPEKETQETWKSVDNALALCKGRADALIPPILFTSPPPLSVFRPYIVAFVLGATLSRNLIAGSMETGEGEMGGEENEPKRGGESPFESQTISGGEGIAGENFGFVPCRENGVAGGGRGGVCRTRQGADGCSGKSPNESERQNTLPLLRLLARLVSKAAFFFTAPLLQCCHNPHCGSEGHRIHCVHDLTATPLLLQSALALFRLAESAPEWKEDTETGSWLGCVWELQLTGMMVVRLLSAWSSAVLHQFLKRPSFLRTLRAACEKGPMTKELSWLNVYPREAVALLSTVLRTQPPTLGVRSMMGVRLAEKLGLLDGGHERAVQMAAALLRGALAEIYLQRPHSRSQGHSNRILLINLTERLKDIAAVFRHPAPVEGEGEGETTAVVNLAIAEAVFSDELGDMHFEGIRLGGSWQDMMCTYILDFLIACKCDEEIRWSISDWEGIAIGNEPPTCNMVIGFYQCLAMVLMNGAALEHLTAHPQKLDELIDRLHGMSDASTDEIRQNFPEDIPEELADVFDDSYIHPRCESFIDLLKFIKQERQTLHKTENQQKRRGGKITGTKKGGKKQKKSQRGQAQGGDTPSFSCLKPHSVERIRSKTREEIMRANIVRFLDRTPIREEAEEPTPPSASSELTPVPSLGPGAPDPGADQWRDMRPPPCSGCHQFIKAVTVPSTEGAREMESAETVRTAQQSEEGLSSERASCSGQQQKGCKKNRCGGCGFAYFCNKDCRDVAWKEGGHKEKCRLMALQRDEDGSGNPFDSFRAMVTASCKITGWAPEGDALTTALEELKQVLLQGKGEGWEEREQRRLASFADLRLTTASDESQAADGVEEGDALRPSQQ</sequence>
<evidence type="ECO:0000259" key="6">
    <source>
        <dbReference type="PROSITE" id="PS50865"/>
    </source>
</evidence>
<evidence type="ECO:0000256" key="2">
    <source>
        <dbReference type="ARBA" id="ARBA00022771"/>
    </source>
</evidence>
<feature type="domain" description="MYND-type" evidence="6">
    <location>
        <begin position="768"/>
        <end position="811"/>
    </location>
</feature>
<feature type="compositionally biased region" description="Basic and acidic residues" evidence="5">
    <location>
        <begin position="658"/>
        <end position="667"/>
    </location>
</feature>
<evidence type="ECO:0000256" key="5">
    <source>
        <dbReference type="SAM" id="MobiDB-lite"/>
    </source>
</evidence>
<dbReference type="GO" id="GO:0008270">
    <property type="term" value="F:zinc ion binding"/>
    <property type="evidence" value="ECO:0007669"/>
    <property type="project" value="UniProtKB-KW"/>
</dbReference>
<keyword evidence="2 4" id="KW-0863">Zinc-finger</keyword>
<protein>
    <recommendedName>
        <fullName evidence="6">MYND-type domain-containing protein</fullName>
    </recommendedName>
</protein>
<feature type="region of interest" description="Disordered" evidence="5">
    <location>
        <begin position="888"/>
        <end position="909"/>
    </location>
</feature>